<reference evidence="6" key="1">
    <citation type="journal article" date="2019" name="Int. J. Syst. Evol. Microbiol.">
        <title>The Global Catalogue of Microorganisms (GCM) 10K type strain sequencing project: providing services to taxonomists for standard genome sequencing and annotation.</title>
        <authorList>
            <consortium name="The Broad Institute Genomics Platform"/>
            <consortium name="The Broad Institute Genome Sequencing Center for Infectious Disease"/>
            <person name="Wu L."/>
            <person name="Ma J."/>
        </authorList>
    </citation>
    <scope>NUCLEOTIDE SEQUENCE [LARGE SCALE GENOMIC DNA]</scope>
    <source>
        <strain evidence="6">CGMCC 4.7181</strain>
    </source>
</reference>
<dbReference type="InterPro" id="IPR013196">
    <property type="entry name" value="HTH_11"/>
</dbReference>
<dbReference type="InterPro" id="IPR036388">
    <property type="entry name" value="WH-like_DNA-bd_sf"/>
</dbReference>
<comment type="caution">
    <text evidence="5">The sequence shown here is derived from an EMBL/GenBank/DDBJ whole genome shotgun (WGS) entry which is preliminary data.</text>
</comment>
<evidence type="ECO:0000259" key="4">
    <source>
        <dbReference type="PROSITE" id="PS51000"/>
    </source>
</evidence>
<dbReference type="Pfam" id="PF13280">
    <property type="entry name" value="WYL"/>
    <property type="match status" value="1"/>
</dbReference>
<gene>
    <name evidence="5" type="ORF">GCM10010910_07390</name>
</gene>
<protein>
    <submittedName>
        <fullName evidence="5">DeoR family transcriptional regulator</fullName>
    </submittedName>
</protein>
<dbReference type="EMBL" id="BMMQ01000002">
    <property type="protein sequence ID" value="GGO60888.1"/>
    <property type="molecule type" value="Genomic_DNA"/>
</dbReference>
<dbReference type="PANTHER" id="PTHR34580:SF3">
    <property type="entry name" value="PROTEIN PAFB"/>
    <property type="match status" value="1"/>
</dbReference>
<evidence type="ECO:0000256" key="1">
    <source>
        <dbReference type="ARBA" id="ARBA00023015"/>
    </source>
</evidence>
<keyword evidence="2" id="KW-0238">DNA-binding</keyword>
<dbReference type="InterPro" id="IPR018356">
    <property type="entry name" value="Tscrpt_reg_HTH_DeoR_CS"/>
</dbReference>
<dbReference type="Pfam" id="PF08279">
    <property type="entry name" value="HTH_11"/>
    <property type="match status" value="1"/>
</dbReference>
<dbReference type="Gene3D" id="1.10.10.10">
    <property type="entry name" value="Winged helix-like DNA-binding domain superfamily/Winged helix DNA-binding domain"/>
    <property type="match status" value="1"/>
</dbReference>
<dbReference type="PROSITE" id="PS00894">
    <property type="entry name" value="HTH_DEOR_1"/>
    <property type="match status" value="1"/>
</dbReference>
<feature type="domain" description="HTH deoR-type" evidence="4">
    <location>
        <begin position="10"/>
        <end position="65"/>
    </location>
</feature>
<keyword evidence="6" id="KW-1185">Reference proteome</keyword>
<evidence type="ECO:0000256" key="3">
    <source>
        <dbReference type="ARBA" id="ARBA00023163"/>
    </source>
</evidence>
<proteinExistence type="predicted"/>
<organism evidence="5 6">
    <name type="scientific">Microbacterium nanhaiense</name>
    <dbReference type="NCBI Taxonomy" id="1301026"/>
    <lineage>
        <taxon>Bacteria</taxon>
        <taxon>Bacillati</taxon>
        <taxon>Actinomycetota</taxon>
        <taxon>Actinomycetes</taxon>
        <taxon>Micrococcales</taxon>
        <taxon>Microbacteriaceae</taxon>
        <taxon>Microbacterium</taxon>
    </lineage>
</organism>
<keyword evidence="1" id="KW-0805">Transcription regulation</keyword>
<name>A0ABQ2MXH3_9MICO</name>
<dbReference type="PROSITE" id="PS51000">
    <property type="entry name" value="HTH_DEOR_2"/>
    <property type="match status" value="1"/>
</dbReference>
<sequence length="330" mass="35862">MAYLVYMTEPVSRLLQLLSLLQVHRDWPGTELAARLEVSDRTVRRDVERLRSLGYRVSATPGSTGGYRLDAGSELPPLLFDDDQAVALAIALETSLLTGSGIDEAAVRALTTLRQVLPGRLRHRLDGMAVTAIPGRPGDGRRPVVSPDLLLELSAVVRDRRVLRADYGEAGSEIGRHRGEPHGLVAASGRWYLLAWDLDKADWRILRVDRLTPRPPHGAHFAPRPIPGGSVQAFVSARFKGAISEDRWPCEGSAILELPAREVRPFAGDGTVDQVGADRCRLHAGSWSWIGLAASLLRFDAEISEVEPPELVEALGVLAGRAARARGVAP</sequence>
<evidence type="ECO:0000256" key="2">
    <source>
        <dbReference type="ARBA" id="ARBA00023125"/>
    </source>
</evidence>
<accession>A0ABQ2MXH3</accession>
<keyword evidence="3" id="KW-0804">Transcription</keyword>
<dbReference type="InterPro" id="IPR036390">
    <property type="entry name" value="WH_DNA-bd_sf"/>
</dbReference>
<dbReference type="InterPro" id="IPR001034">
    <property type="entry name" value="DeoR_HTH"/>
</dbReference>
<dbReference type="PANTHER" id="PTHR34580">
    <property type="match status" value="1"/>
</dbReference>
<dbReference type="InterPro" id="IPR051534">
    <property type="entry name" value="CBASS_pafABC_assoc_protein"/>
</dbReference>
<dbReference type="SUPFAM" id="SSF46785">
    <property type="entry name" value="Winged helix' DNA-binding domain"/>
    <property type="match status" value="1"/>
</dbReference>
<dbReference type="PROSITE" id="PS52050">
    <property type="entry name" value="WYL"/>
    <property type="match status" value="1"/>
</dbReference>
<evidence type="ECO:0000313" key="5">
    <source>
        <dbReference type="EMBL" id="GGO60888.1"/>
    </source>
</evidence>
<evidence type="ECO:0000313" key="6">
    <source>
        <dbReference type="Proteomes" id="UP000638043"/>
    </source>
</evidence>
<dbReference type="InterPro" id="IPR026881">
    <property type="entry name" value="WYL_dom"/>
</dbReference>
<dbReference type="Proteomes" id="UP000638043">
    <property type="component" value="Unassembled WGS sequence"/>
</dbReference>